<evidence type="ECO:0000256" key="1">
    <source>
        <dbReference type="SAM" id="Phobius"/>
    </source>
</evidence>
<evidence type="ECO:0008006" key="4">
    <source>
        <dbReference type="Google" id="ProtNLM"/>
    </source>
</evidence>
<sequence>MEELYHSGYWEAEERRRAATAAETLASYDAALGRLSRAPEEVPLTRATIGTPKTDPSWHEFVVGLLACLPVVGGLYSAFGVSRAFPDGPRTAVTIGALATAAVVVLLLMVTALWLADRLDRAGRRDALLRTGTAMVLACVRALEAPDADRAGHLRKLDDLYRRTEPLVLRAHRVRGTIGGSSPRRAAARRHAELVAGALRRELCRVDAEPRDALRDLAGKLVTVCERYAEGRIGGLLPEEDLVDVEPVTVARQALRESALMTVVIFVAFCGALGAWLGCRAAGVPDDLLPLAAAAGLLLGGTLAGGWRRTVRLVELLPGL</sequence>
<organism evidence="2 3">
    <name type="scientific">Streptomyces marokkonensis</name>
    <dbReference type="NCBI Taxonomy" id="324855"/>
    <lineage>
        <taxon>Bacteria</taxon>
        <taxon>Bacillati</taxon>
        <taxon>Actinomycetota</taxon>
        <taxon>Actinomycetes</taxon>
        <taxon>Kitasatosporales</taxon>
        <taxon>Streptomycetaceae</taxon>
        <taxon>Streptomyces</taxon>
    </lineage>
</organism>
<feature type="transmembrane region" description="Helical" evidence="1">
    <location>
        <begin position="289"/>
        <end position="307"/>
    </location>
</feature>
<evidence type="ECO:0000313" key="3">
    <source>
        <dbReference type="Proteomes" id="UP001601627"/>
    </source>
</evidence>
<accession>A0ABW6PYX8</accession>
<keyword evidence="1" id="KW-0812">Transmembrane</keyword>
<dbReference type="EMBL" id="JBHVZQ010000001">
    <property type="protein sequence ID" value="MFF1272140.1"/>
    <property type="molecule type" value="Genomic_DNA"/>
</dbReference>
<evidence type="ECO:0000313" key="2">
    <source>
        <dbReference type="EMBL" id="MFF1272140.1"/>
    </source>
</evidence>
<feature type="transmembrane region" description="Helical" evidence="1">
    <location>
        <begin position="91"/>
        <end position="115"/>
    </location>
</feature>
<feature type="transmembrane region" description="Helical" evidence="1">
    <location>
        <begin position="259"/>
        <end position="277"/>
    </location>
</feature>
<comment type="caution">
    <text evidence="2">The sequence shown here is derived from an EMBL/GenBank/DDBJ whole genome shotgun (WGS) entry which is preliminary data.</text>
</comment>
<protein>
    <recommendedName>
        <fullName evidence="4">Integral membrane protein</fullName>
    </recommendedName>
</protein>
<feature type="transmembrane region" description="Helical" evidence="1">
    <location>
        <begin position="61"/>
        <end position="79"/>
    </location>
</feature>
<keyword evidence="1" id="KW-0472">Membrane</keyword>
<proteinExistence type="predicted"/>
<reference evidence="2 3" key="1">
    <citation type="submission" date="2024-09" db="EMBL/GenBank/DDBJ databases">
        <title>The Natural Products Discovery Center: Release of the First 8490 Sequenced Strains for Exploring Actinobacteria Biosynthetic Diversity.</title>
        <authorList>
            <person name="Kalkreuter E."/>
            <person name="Kautsar S.A."/>
            <person name="Yang D."/>
            <person name="Bader C.D."/>
            <person name="Teijaro C.N."/>
            <person name="Fluegel L."/>
            <person name="Davis C.M."/>
            <person name="Simpson J.R."/>
            <person name="Lauterbach L."/>
            <person name="Steele A.D."/>
            <person name="Gui C."/>
            <person name="Meng S."/>
            <person name="Li G."/>
            <person name="Viehrig K."/>
            <person name="Ye F."/>
            <person name="Su P."/>
            <person name="Kiefer A.F."/>
            <person name="Nichols A."/>
            <person name="Cepeda A.J."/>
            <person name="Yan W."/>
            <person name="Fan B."/>
            <person name="Jiang Y."/>
            <person name="Adhikari A."/>
            <person name="Zheng C.-J."/>
            <person name="Schuster L."/>
            <person name="Cowan T.M."/>
            <person name="Smanski M.J."/>
            <person name="Chevrette M.G."/>
            <person name="De Carvalho L.P.S."/>
            <person name="Shen B."/>
        </authorList>
    </citation>
    <scope>NUCLEOTIDE SEQUENCE [LARGE SCALE GENOMIC DNA]</scope>
    <source>
        <strain evidence="2 3">NPDC058328</strain>
    </source>
</reference>
<name>A0ABW6PYX8_9ACTN</name>
<keyword evidence="3" id="KW-1185">Reference proteome</keyword>
<dbReference type="RefSeq" id="WP_388232456.1">
    <property type="nucleotide sequence ID" value="NZ_JBHVZQ010000001.1"/>
</dbReference>
<keyword evidence="1" id="KW-1133">Transmembrane helix</keyword>
<dbReference type="Proteomes" id="UP001601627">
    <property type="component" value="Unassembled WGS sequence"/>
</dbReference>
<gene>
    <name evidence="2" type="ORF">ACFVZC_01720</name>
</gene>